<dbReference type="GO" id="GO:0016787">
    <property type="term" value="F:hydrolase activity"/>
    <property type="evidence" value="ECO:0007669"/>
    <property type="project" value="UniProtKB-KW"/>
</dbReference>
<keyword evidence="5" id="KW-1185">Reference proteome</keyword>
<keyword evidence="4" id="KW-0378">Hydrolase</keyword>
<accession>A0ABY7LTN7</accession>
<dbReference type="InterPro" id="IPR006047">
    <property type="entry name" value="GH13_cat_dom"/>
</dbReference>
<dbReference type="EMBL" id="CP114767">
    <property type="protein sequence ID" value="WBA43302.1"/>
    <property type="molecule type" value="Genomic_DNA"/>
</dbReference>
<feature type="signal peptide" evidence="2">
    <location>
        <begin position="1"/>
        <end position="29"/>
    </location>
</feature>
<name>A0ABY7LTN7_9BACT</name>
<dbReference type="RefSeq" id="WP_269561342.1">
    <property type="nucleotide sequence ID" value="NZ_CP114767.1"/>
</dbReference>
<dbReference type="Pfam" id="PF00128">
    <property type="entry name" value="Alpha-amylase"/>
    <property type="match status" value="2"/>
</dbReference>
<reference evidence="4 5" key="1">
    <citation type="submission" date="2022-12" db="EMBL/GenBank/DDBJ databases">
        <title>Hymenobacter canadensis sp. nov. isolated from lake water of the Cambridge Bay, Canada.</title>
        <authorList>
            <person name="Kim W.H."/>
            <person name="Lee Y.M."/>
        </authorList>
    </citation>
    <scope>NUCLEOTIDE SEQUENCE [LARGE SCALE GENOMIC DNA]</scope>
    <source>
        <strain evidence="4 5">PAMC 29467</strain>
    </source>
</reference>
<evidence type="ECO:0000313" key="5">
    <source>
        <dbReference type="Proteomes" id="UP001211005"/>
    </source>
</evidence>
<dbReference type="SUPFAM" id="SSF51011">
    <property type="entry name" value="Glycosyl hydrolase domain"/>
    <property type="match status" value="1"/>
</dbReference>
<evidence type="ECO:0000256" key="1">
    <source>
        <dbReference type="SAM" id="MobiDB-lite"/>
    </source>
</evidence>
<organism evidence="4 5">
    <name type="scientific">Hymenobacter canadensis</name>
    <dbReference type="NCBI Taxonomy" id="2999067"/>
    <lineage>
        <taxon>Bacteria</taxon>
        <taxon>Pseudomonadati</taxon>
        <taxon>Bacteroidota</taxon>
        <taxon>Cytophagia</taxon>
        <taxon>Cytophagales</taxon>
        <taxon>Hymenobacteraceae</taxon>
        <taxon>Hymenobacter</taxon>
    </lineage>
</organism>
<evidence type="ECO:0000259" key="3">
    <source>
        <dbReference type="SMART" id="SM00642"/>
    </source>
</evidence>
<feature type="chain" id="PRO_5045662066" evidence="2">
    <location>
        <begin position="30"/>
        <end position="474"/>
    </location>
</feature>
<dbReference type="Proteomes" id="UP001211005">
    <property type="component" value="Chromosome"/>
</dbReference>
<dbReference type="SMART" id="SM00642">
    <property type="entry name" value="Aamy"/>
    <property type="match status" value="1"/>
</dbReference>
<dbReference type="CDD" id="cd11313">
    <property type="entry name" value="AmyAc_arch_bac_AmyA"/>
    <property type="match status" value="1"/>
</dbReference>
<dbReference type="InterPro" id="IPR017853">
    <property type="entry name" value="GH"/>
</dbReference>
<evidence type="ECO:0000256" key="2">
    <source>
        <dbReference type="SAM" id="SignalP"/>
    </source>
</evidence>
<sequence length="474" mass="51229">MSLFTNTYRTGLALVLAAGLLGACKSSGSDDPTPAPPTPPTNPGPPPIPQYGTPFAGVPNRQDAVMYQVNMRAFSQTGNFAGVTARLDSIRDLGVNVLYLMPIYPIGTDSKSVNSPYAVKDYRAVNAEFGSLADLRALVDGAHQRNMAVMLDWVANHTSWDNPWITQHPDWYQKNAAGAITPVSNNGTTYNDVAQLDFSNAAMRLEMISALKSWVYTANVDGFRFDYADFQPNDFWKQATDTLRNIKSHKLLLLAEGTRAANFSSGFDYNFGFSWYGGIYQVYKNGASAVSNFDALNNSEYNGASGTQQVVRYITNHDVNGSDGTPVTLFGGKEGAMSAFVVTALYKGVPMIYNGQEAGMSQAIPFPFTSVKVRWGRNPDVKRAYQQLLAARAGSAALRVGTPTPLSTRNVCAFTKTAGSEQAFVVANVRNSPQVYTLPANLANTTWTNALAGGSVTLDAQVSLPAYGYLVLKK</sequence>
<dbReference type="PANTHER" id="PTHR10357">
    <property type="entry name" value="ALPHA-AMYLASE FAMILY MEMBER"/>
    <property type="match status" value="1"/>
</dbReference>
<evidence type="ECO:0000313" key="4">
    <source>
        <dbReference type="EMBL" id="WBA43302.1"/>
    </source>
</evidence>
<keyword evidence="2" id="KW-0732">Signal</keyword>
<feature type="region of interest" description="Disordered" evidence="1">
    <location>
        <begin position="26"/>
        <end position="55"/>
    </location>
</feature>
<protein>
    <submittedName>
        <fullName evidence="4">Alpha-amylase family glycosyl hydrolase</fullName>
    </submittedName>
</protein>
<proteinExistence type="predicted"/>
<feature type="compositionally biased region" description="Pro residues" evidence="1">
    <location>
        <begin position="33"/>
        <end position="49"/>
    </location>
</feature>
<dbReference type="InterPro" id="IPR013780">
    <property type="entry name" value="Glyco_hydro_b"/>
</dbReference>
<dbReference type="Gene3D" id="2.60.40.1180">
    <property type="entry name" value="Golgi alpha-mannosidase II"/>
    <property type="match status" value="1"/>
</dbReference>
<dbReference type="SUPFAM" id="SSF51445">
    <property type="entry name" value="(Trans)glycosidases"/>
    <property type="match status" value="1"/>
</dbReference>
<gene>
    <name evidence="4" type="ORF">O3303_06970</name>
</gene>
<dbReference type="Gene3D" id="3.20.20.80">
    <property type="entry name" value="Glycosidases"/>
    <property type="match status" value="1"/>
</dbReference>
<feature type="domain" description="Glycosyl hydrolase family 13 catalytic" evidence="3">
    <location>
        <begin position="68"/>
        <end position="392"/>
    </location>
</feature>